<dbReference type="Proteomes" id="UP000001441">
    <property type="component" value="Chromosome"/>
</dbReference>
<proteinExistence type="predicted"/>
<keyword evidence="1" id="KW-1003">Cell membrane</keyword>
<dbReference type="InterPro" id="IPR001173">
    <property type="entry name" value="Glyco_trans_2-like"/>
</dbReference>
<dbReference type="InterPro" id="IPR050256">
    <property type="entry name" value="Glycosyltransferase_2"/>
</dbReference>
<keyword evidence="6 8" id="KW-1133">Transmembrane helix</keyword>
<dbReference type="STRING" id="572477.Alvin_1799"/>
<evidence type="ECO:0000256" key="4">
    <source>
        <dbReference type="ARBA" id="ARBA00022692"/>
    </source>
</evidence>
<dbReference type="GO" id="GO:0005886">
    <property type="term" value="C:plasma membrane"/>
    <property type="evidence" value="ECO:0007669"/>
    <property type="project" value="TreeGrafter"/>
</dbReference>
<sequence length="381" mass="42062">MNHDQSFMNDPVAEASGPVTVPITSDDRGFASDIIIGGTNAHHGSVSTGAAMNQQNAQPPSPTISVVVPVYRSQETLRELHRRLAAVLEPIDPHFELILVEDCGGDDSWSVIEELARQDPRVHGLQLARNYGQHNALLCGVRAAIGDILVTLDDDLQNPPEEVPKLLARLNEGYDVVYGKPRQEQHGILRDAASRITKLALQSAMGAETASQVSAFRAFRTRLRDAFRDYRSPTVNIDVLLTWGSTRFSAITVQHDERYAGVSGYTLRKLITHALNMMTGFSTVPLQFASIMGFIFAAMGLFVMLYVVGRYLLDGSSVPGFPFLASIITIFSGVQLFALGIFGEYLARMHFRTMERPPYTVYRNAFDISDLNSTTHTDDSR</sequence>
<accession>D3RU66</accession>
<evidence type="ECO:0000313" key="11">
    <source>
        <dbReference type="Proteomes" id="UP000001441"/>
    </source>
</evidence>
<evidence type="ECO:0000259" key="9">
    <source>
        <dbReference type="Pfam" id="PF00535"/>
    </source>
</evidence>
<name>D3RU66_ALLVD</name>
<dbReference type="Gene3D" id="3.90.550.10">
    <property type="entry name" value="Spore Coat Polysaccharide Biosynthesis Protein SpsA, Chain A"/>
    <property type="match status" value="1"/>
</dbReference>
<keyword evidence="7 8" id="KW-0472">Membrane</keyword>
<evidence type="ECO:0000256" key="5">
    <source>
        <dbReference type="ARBA" id="ARBA00022985"/>
    </source>
</evidence>
<keyword evidence="11" id="KW-1185">Reference proteome</keyword>
<evidence type="ECO:0000313" key="10">
    <source>
        <dbReference type="EMBL" id="ADC62725.1"/>
    </source>
</evidence>
<evidence type="ECO:0000256" key="1">
    <source>
        <dbReference type="ARBA" id="ARBA00022475"/>
    </source>
</evidence>
<dbReference type="eggNOG" id="COG0463">
    <property type="taxonomic scope" value="Bacteria"/>
</dbReference>
<dbReference type="RefSeq" id="WP_012970999.1">
    <property type="nucleotide sequence ID" value="NC_013851.1"/>
</dbReference>
<dbReference type="GO" id="GO:0099621">
    <property type="term" value="F:undecaprenyl-phosphate 4-deoxy-4-formamido-L-arabinose transferase activity"/>
    <property type="evidence" value="ECO:0007669"/>
    <property type="project" value="TreeGrafter"/>
</dbReference>
<keyword evidence="4 8" id="KW-0812">Transmembrane</keyword>
<dbReference type="KEGG" id="alv:Alvin_1799"/>
<dbReference type="AlphaFoldDB" id="D3RU66"/>
<dbReference type="PANTHER" id="PTHR48090">
    <property type="entry name" value="UNDECAPRENYL-PHOSPHATE 4-DEOXY-4-FORMAMIDO-L-ARABINOSE TRANSFERASE-RELATED"/>
    <property type="match status" value="1"/>
</dbReference>
<feature type="transmembrane region" description="Helical" evidence="8">
    <location>
        <begin position="286"/>
        <end position="309"/>
    </location>
</feature>
<feature type="transmembrane region" description="Helical" evidence="8">
    <location>
        <begin position="321"/>
        <end position="347"/>
    </location>
</feature>
<organism evidence="10 11">
    <name type="scientific">Allochromatium vinosum (strain ATCC 17899 / DSM 180 / NBRC 103801 / NCIMB 10441 / D)</name>
    <name type="common">Chromatium vinosum</name>
    <dbReference type="NCBI Taxonomy" id="572477"/>
    <lineage>
        <taxon>Bacteria</taxon>
        <taxon>Pseudomonadati</taxon>
        <taxon>Pseudomonadota</taxon>
        <taxon>Gammaproteobacteria</taxon>
        <taxon>Chromatiales</taxon>
        <taxon>Chromatiaceae</taxon>
        <taxon>Allochromatium</taxon>
    </lineage>
</organism>
<dbReference type="EMBL" id="CP001896">
    <property type="protein sequence ID" value="ADC62725.1"/>
    <property type="molecule type" value="Genomic_DNA"/>
</dbReference>
<evidence type="ECO:0000256" key="8">
    <source>
        <dbReference type="SAM" id="Phobius"/>
    </source>
</evidence>
<dbReference type="CDD" id="cd04187">
    <property type="entry name" value="DPM1_like_bac"/>
    <property type="match status" value="1"/>
</dbReference>
<dbReference type="InterPro" id="IPR029044">
    <property type="entry name" value="Nucleotide-diphossugar_trans"/>
</dbReference>
<dbReference type="CAZy" id="GT2">
    <property type="family name" value="Glycosyltransferase Family 2"/>
</dbReference>
<dbReference type="SUPFAM" id="SSF53448">
    <property type="entry name" value="Nucleotide-diphospho-sugar transferases"/>
    <property type="match status" value="1"/>
</dbReference>
<protein>
    <submittedName>
        <fullName evidence="10">Glycosyl transferase family 2</fullName>
    </submittedName>
</protein>
<keyword evidence="5" id="KW-0448">Lipopolysaccharide biosynthesis</keyword>
<evidence type="ECO:0000256" key="6">
    <source>
        <dbReference type="ARBA" id="ARBA00022989"/>
    </source>
</evidence>
<dbReference type="GO" id="GO:0009103">
    <property type="term" value="P:lipopolysaccharide biosynthetic process"/>
    <property type="evidence" value="ECO:0007669"/>
    <property type="project" value="UniProtKB-KW"/>
</dbReference>
<evidence type="ECO:0000256" key="3">
    <source>
        <dbReference type="ARBA" id="ARBA00022679"/>
    </source>
</evidence>
<keyword evidence="3 10" id="KW-0808">Transferase</keyword>
<dbReference type="PANTHER" id="PTHR48090:SF3">
    <property type="entry name" value="UNDECAPRENYL-PHOSPHATE 4-DEOXY-4-FORMAMIDO-L-ARABINOSE TRANSFERASE"/>
    <property type="match status" value="1"/>
</dbReference>
<reference evidence="10 11" key="1">
    <citation type="journal article" date="2011" name="Stand. Genomic Sci.">
        <title>Complete genome sequence of Allochromatium vinosum DSM 180(T).</title>
        <authorList>
            <person name="Weissgerber T."/>
            <person name="Zigann R."/>
            <person name="Bruce D."/>
            <person name="Chang Y.J."/>
            <person name="Detter J.C."/>
            <person name="Han C."/>
            <person name="Hauser L."/>
            <person name="Jeffries C.D."/>
            <person name="Land M."/>
            <person name="Munk A.C."/>
            <person name="Tapia R."/>
            <person name="Dahl C."/>
        </authorList>
    </citation>
    <scope>NUCLEOTIDE SEQUENCE [LARGE SCALE GENOMIC DNA]</scope>
    <source>
        <strain evidence="11">ATCC 17899 / DSM 180 / NBRC 103801 / NCIMB 10441 / D</strain>
    </source>
</reference>
<feature type="domain" description="Glycosyltransferase 2-like" evidence="9">
    <location>
        <begin position="65"/>
        <end position="217"/>
    </location>
</feature>
<dbReference type="HOGENOM" id="CLU_033536_0_0_6"/>
<keyword evidence="2" id="KW-0328">Glycosyltransferase</keyword>
<evidence type="ECO:0000256" key="7">
    <source>
        <dbReference type="ARBA" id="ARBA00023136"/>
    </source>
</evidence>
<evidence type="ECO:0000256" key="2">
    <source>
        <dbReference type="ARBA" id="ARBA00022676"/>
    </source>
</evidence>
<dbReference type="Pfam" id="PF00535">
    <property type="entry name" value="Glycos_transf_2"/>
    <property type="match status" value="1"/>
</dbReference>
<gene>
    <name evidence="10" type="ordered locus">Alvin_1799</name>
</gene>